<dbReference type="GO" id="GO:0009055">
    <property type="term" value="F:electron transfer activity"/>
    <property type="evidence" value="ECO:0007669"/>
    <property type="project" value="InterPro"/>
</dbReference>
<organism evidence="6 7">
    <name type="scientific">Halarcobacter bivalviorum</name>
    <dbReference type="NCBI Taxonomy" id="663364"/>
    <lineage>
        <taxon>Bacteria</taxon>
        <taxon>Pseudomonadati</taxon>
        <taxon>Campylobacterota</taxon>
        <taxon>Epsilonproteobacteria</taxon>
        <taxon>Campylobacterales</taxon>
        <taxon>Arcobacteraceae</taxon>
        <taxon>Halarcobacter</taxon>
    </lineage>
</organism>
<dbReference type="AlphaFoldDB" id="A0AAX2A7T6"/>
<proteinExistence type="predicted"/>
<dbReference type="InterPro" id="IPR009056">
    <property type="entry name" value="Cyt_c-like_dom"/>
</dbReference>
<keyword evidence="1 4" id="KW-0349">Heme</keyword>
<dbReference type="InterPro" id="IPR036909">
    <property type="entry name" value="Cyt_c-like_dom_sf"/>
</dbReference>
<name>A0AAX2A7T6_9BACT</name>
<sequence>MSLSLEANSYGNLLLEGNCTTCHHKTKNISAPSLKVIVTRYKEAFAKKEDFVSYMSTWVVKPKEETSIMLDMISKYELMPELGYDKDTLEIISSYLYDMNFDEEK</sequence>
<evidence type="ECO:0000259" key="5">
    <source>
        <dbReference type="PROSITE" id="PS51007"/>
    </source>
</evidence>
<accession>A0AAX2A7T6</accession>
<keyword evidence="2 4" id="KW-0479">Metal-binding</keyword>
<dbReference type="GO" id="GO:0020037">
    <property type="term" value="F:heme binding"/>
    <property type="evidence" value="ECO:0007669"/>
    <property type="project" value="InterPro"/>
</dbReference>
<feature type="domain" description="Cytochrome c" evidence="5">
    <location>
        <begin position="6"/>
        <end position="100"/>
    </location>
</feature>
<evidence type="ECO:0000256" key="1">
    <source>
        <dbReference type="ARBA" id="ARBA00022617"/>
    </source>
</evidence>
<dbReference type="GO" id="GO:0046872">
    <property type="term" value="F:metal ion binding"/>
    <property type="evidence" value="ECO:0007669"/>
    <property type="project" value="UniProtKB-KW"/>
</dbReference>
<dbReference type="EMBL" id="PDKM01000003">
    <property type="protein sequence ID" value="RXK10307.1"/>
    <property type="molecule type" value="Genomic_DNA"/>
</dbReference>
<protein>
    <submittedName>
        <fullName evidence="6">Cytochrome C</fullName>
    </submittedName>
</protein>
<evidence type="ECO:0000313" key="7">
    <source>
        <dbReference type="Proteomes" id="UP000289193"/>
    </source>
</evidence>
<comment type="caution">
    <text evidence="6">The sequence shown here is derived from an EMBL/GenBank/DDBJ whole genome shotgun (WGS) entry which is preliminary data.</text>
</comment>
<gene>
    <name evidence="6" type="ORF">CRV05_07805</name>
</gene>
<evidence type="ECO:0000313" key="6">
    <source>
        <dbReference type="EMBL" id="RXK10307.1"/>
    </source>
</evidence>
<keyword evidence="3 4" id="KW-0408">Iron</keyword>
<dbReference type="PROSITE" id="PS51007">
    <property type="entry name" value="CYTC"/>
    <property type="match status" value="1"/>
</dbReference>
<dbReference type="Gene3D" id="1.10.760.10">
    <property type="entry name" value="Cytochrome c-like domain"/>
    <property type="match status" value="1"/>
</dbReference>
<evidence type="ECO:0000256" key="3">
    <source>
        <dbReference type="ARBA" id="ARBA00023004"/>
    </source>
</evidence>
<evidence type="ECO:0000256" key="2">
    <source>
        <dbReference type="ARBA" id="ARBA00022723"/>
    </source>
</evidence>
<reference evidence="6 7" key="1">
    <citation type="submission" date="2017-10" db="EMBL/GenBank/DDBJ databases">
        <title>Genomics of the genus Arcobacter.</title>
        <authorList>
            <person name="Perez-Cataluna A."/>
            <person name="Figueras M.J."/>
        </authorList>
    </citation>
    <scope>NUCLEOTIDE SEQUENCE [LARGE SCALE GENOMIC DNA]</scope>
    <source>
        <strain evidence="6 7">CECT 7835</strain>
    </source>
</reference>
<dbReference type="Proteomes" id="UP000289193">
    <property type="component" value="Unassembled WGS sequence"/>
</dbReference>
<keyword evidence="7" id="KW-1185">Reference proteome</keyword>
<dbReference type="SUPFAM" id="SSF46626">
    <property type="entry name" value="Cytochrome c"/>
    <property type="match status" value="1"/>
</dbReference>
<evidence type="ECO:0000256" key="4">
    <source>
        <dbReference type="PROSITE-ProRule" id="PRU00433"/>
    </source>
</evidence>